<evidence type="ECO:0000313" key="2">
    <source>
        <dbReference type="EMBL" id="SHH29303.1"/>
    </source>
</evidence>
<dbReference type="PANTHER" id="PTHR12110">
    <property type="entry name" value="HYDROXYPYRUVATE ISOMERASE"/>
    <property type="match status" value="1"/>
</dbReference>
<dbReference type="RefSeq" id="WP_079603158.1">
    <property type="nucleotide sequence ID" value="NZ_LT670817.1"/>
</dbReference>
<gene>
    <name evidence="2" type="ORF">SAMN05443248_4348</name>
</gene>
<accession>A0A1M5RTY4</accession>
<dbReference type="Proteomes" id="UP000189796">
    <property type="component" value="Chromosome I"/>
</dbReference>
<dbReference type="GO" id="GO:0016853">
    <property type="term" value="F:isomerase activity"/>
    <property type="evidence" value="ECO:0007669"/>
    <property type="project" value="UniProtKB-KW"/>
</dbReference>
<dbReference type="InterPro" id="IPR013022">
    <property type="entry name" value="Xyl_isomerase-like_TIM-brl"/>
</dbReference>
<dbReference type="PANTHER" id="PTHR12110:SF21">
    <property type="entry name" value="XYLOSE ISOMERASE-LIKE TIM BARREL DOMAIN-CONTAINING PROTEIN"/>
    <property type="match status" value="1"/>
</dbReference>
<keyword evidence="2" id="KW-0413">Isomerase</keyword>
<proteinExistence type="predicted"/>
<dbReference type="AlphaFoldDB" id="A0A1M5RTY4"/>
<dbReference type="OrthoDB" id="9801426at2"/>
<evidence type="ECO:0000259" key="1">
    <source>
        <dbReference type="Pfam" id="PF01261"/>
    </source>
</evidence>
<sequence>MHIALCNEVLGDMSLEQQCEYAARLGYDGLEIAPFTLADAPETISTAEAARIRRTVQASGLRVTGLHWLLVKPEGLSLTDPDAAVRARTIGVMARMTALCAELGGTVLVHGSPKQRQIAPSDTHAVALARVHDGLAKVARAAADAGVIYCIEPLSRRETAMLNTVAEAAELVRAIDHPHLRTMIDCSAAGLTEADEIPALIDRWLPTGLIAHFQVNDPNRRAPGQGNMKFAPVLAALRRHGYDGTIAVEPFDYLPDGRGAAAFAVGYLRGLLEALPETP</sequence>
<feature type="domain" description="Xylose isomerase-like TIM barrel" evidence="1">
    <location>
        <begin position="20"/>
        <end position="258"/>
    </location>
</feature>
<reference evidence="2 3" key="1">
    <citation type="submission" date="2016-11" db="EMBL/GenBank/DDBJ databases">
        <authorList>
            <person name="Jaros S."/>
            <person name="Januszkiewicz K."/>
            <person name="Wedrychowicz H."/>
        </authorList>
    </citation>
    <scope>NUCLEOTIDE SEQUENCE [LARGE SCALE GENOMIC DNA]</scope>
    <source>
        <strain evidence="2 3">GAS138</strain>
    </source>
</reference>
<name>A0A1M5RTY4_9BRAD</name>
<dbReference type="SUPFAM" id="SSF51658">
    <property type="entry name" value="Xylose isomerase-like"/>
    <property type="match status" value="1"/>
</dbReference>
<dbReference type="Gene3D" id="3.20.20.150">
    <property type="entry name" value="Divalent-metal-dependent TIM barrel enzymes"/>
    <property type="match status" value="1"/>
</dbReference>
<evidence type="ECO:0000313" key="3">
    <source>
        <dbReference type="Proteomes" id="UP000189796"/>
    </source>
</evidence>
<dbReference type="EMBL" id="LT670817">
    <property type="protein sequence ID" value="SHH29303.1"/>
    <property type="molecule type" value="Genomic_DNA"/>
</dbReference>
<protein>
    <submittedName>
        <fullName evidence="2">Sugar phosphate isomerase/epimerase</fullName>
    </submittedName>
</protein>
<dbReference type="Pfam" id="PF01261">
    <property type="entry name" value="AP_endonuc_2"/>
    <property type="match status" value="1"/>
</dbReference>
<dbReference type="InterPro" id="IPR050312">
    <property type="entry name" value="IolE/XylAMocC-like"/>
</dbReference>
<organism evidence="2 3">
    <name type="scientific">Bradyrhizobium erythrophlei</name>
    <dbReference type="NCBI Taxonomy" id="1437360"/>
    <lineage>
        <taxon>Bacteria</taxon>
        <taxon>Pseudomonadati</taxon>
        <taxon>Pseudomonadota</taxon>
        <taxon>Alphaproteobacteria</taxon>
        <taxon>Hyphomicrobiales</taxon>
        <taxon>Nitrobacteraceae</taxon>
        <taxon>Bradyrhizobium</taxon>
    </lineage>
</organism>
<dbReference type="InterPro" id="IPR036237">
    <property type="entry name" value="Xyl_isomerase-like_sf"/>
</dbReference>